<protein>
    <submittedName>
        <fullName evidence="1">DUF3617 family protein</fullName>
    </submittedName>
</protein>
<dbReference type="Proteomes" id="UP001595456">
    <property type="component" value="Unassembled WGS sequence"/>
</dbReference>
<evidence type="ECO:0000313" key="2">
    <source>
        <dbReference type="Proteomes" id="UP001595456"/>
    </source>
</evidence>
<keyword evidence="2" id="KW-1185">Reference proteome</keyword>
<evidence type="ECO:0000313" key="1">
    <source>
        <dbReference type="EMBL" id="MFC3098254.1"/>
    </source>
</evidence>
<proteinExistence type="predicted"/>
<reference evidence="2" key="1">
    <citation type="journal article" date="2019" name="Int. J. Syst. Evol. Microbiol.">
        <title>The Global Catalogue of Microorganisms (GCM) 10K type strain sequencing project: providing services to taxonomists for standard genome sequencing and annotation.</title>
        <authorList>
            <consortium name="The Broad Institute Genomics Platform"/>
            <consortium name="The Broad Institute Genome Sequencing Center for Infectious Disease"/>
            <person name="Wu L."/>
            <person name="Ma J."/>
        </authorList>
    </citation>
    <scope>NUCLEOTIDE SEQUENCE [LARGE SCALE GENOMIC DNA]</scope>
    <source>
        <strain evidence="2">KCTC 52607</strain>
    </source>
</reference>
<accession>A0ABV7E672</accession>
<name>A0ABV7E672_9SPHN</name>
<dbReference type="RefSeq" id="WP_336926682.1">
    <property type="nucleotide sequence ID" value="NZ_JBANRO010000008.1"/>
</dbReference>
<sequence length="153" mass="16776">MILQKPVRTGEPYRVQECAMVQARKVRKELAAAAILCAAAFPVAAQAPGLAMLDALAKGSWEFRLRHGEAPAAVCVRSGRELIQIRHRQPGCSQYVVDDQPNSVTVQYTCRGDGYGRTTIRREDSRLVQIRSQGMQGGMPFTLEGEARQTGSC</sequence>
<gene>
    <name evidence="1" type="ORF">ACFODU_10670</name>
</gene>
<organism evidence="1 2">
    <name type="scientific">Alteraurantiacibacter palmitatis</name>
    <dbReference type="NCBI Taxonomy" id="2054628"/>
    <lineage>
        <taxon>Bacteria</taxon>
        <taxon>Pseudomonadati</taxon>
        <taxon>Pseudomonadota</taxon>
        <taxon>Alphaproteobacteria</taxon>
        <taxon>Sphingomonadales</taxon>
        <taxon>Erythrobacteraceae</taxon>
        <taxon>Alteraurantiacibacter</taxon>
    </lineage>
</organism>
<comment type="caution">
    <text evidence="1">The sequence shown here is derived from an EMBL/GenBank/DDBJ whole genome shotgun (WGS) entry which is preliminary data.</text>
</comment>
<dbReference type="EMBL" id="JBHRST010000016">
    <property type="protein sequence ID" value="MFC3098254.1"/>
    <property type="molecule type" value="Genomic_DNA"/>
</dbReference>